<reference evidence="3" key="1">
    <citation type="submission" date="2012-09" db="EMBL/GenBank/DDBJ databases">
        <authorList>
            <person name="Buffet J.-P."/>
            <person name="Pisanu B."/>
            <person name="Brisse S."/>
            <person name="Felix B."/>
            <person name="Halos L."/>
            <person name="Chapuis J.-L."/>
            <person name="Vayssier M."/>
        </authorList>
    </citation>
    <scope>NUCLEOTIDE SEQUENCE</scope>
    <source>
        <strain evidence="3">A554</strain>
    </source>
</reference>
<feature type="region of interest" description="Disordered" evidence="1">
    <location>
        <begin position="120"/>
        <end position="140"/>
    </location>
</feature>
<name>K9MYU4_9HYPH</name>
<evidence type="ECO:0000313" key="3">
    <source>
        <dbReference type="EMBL" id="AFY07848.1"/>
    </source>
</evidence>
<reference evidence="3" key="2">
    <citation type="journal article" date="2013" name="PLoS ONE">
        <title>Deciphering bartonella diversity, recombination, and host specificity in a rodent community.</title>
        <authorList>
            <person name="Buffet J.P."/>
            <person name="Pisanu B."/>
            <person name="Brisse S."/>
            <person name="Roussel S."/>
            <person name="Felix B."/>
            <person name="Halos L."/>
            <person name="Chapuis J.L."/>
            <person name="Vayssier-Taussat M."/>
        </authorList>
    </citation>
    <scope>NUCLEOTIDE SEQUENCE</scope>
    <source>
        <strain evidence="3">A554</strain>
    </source>
</reference>
<gene>
    <name evidence="3" type="primary">virB5</name>
</gene>
<dbReference type="EMBL" id="JX846491">
    <property type="protein sequence ID" value="AFY07848.1"/>
    <property type="molecule type" value="Genomic_DNA"/>
</dbReference>
<feature type="signal peptide" evidence="2">
    <location>
        <begin position="1"/>
        <end position="18"/>
    </location>
</feature>
<evidence type="ECO:0000256" key="1">
    <source>
        <dbReference type="SAM" id="MobiDB-lite"/>
    </source>
</evidence>
<protein>
    <submittedName>
        <fullName evidence="3">VirB5</fullName>
    </submittedName>
</protein>
<accession>K9MYU4</accession>
<feature type="chain" id="PRO_5003933761" evidence="2">
    <location>
        <begin position="19"/>
        <end position="152"/>
    </location>
</feature>
<sequence>MKKYGLVPLLSLSSISHANSQTTPDVDEYNKSALENTKKLDAAKSETAEAIYSLTTENIKKIEQIINKIENIKAKTETKPEELQAAQPALQIELSLLQAKLQADVLKLQSLAMIQAKNTKTKDEIREEEEQNKHQAIAKKLKEKLENSNVRL</sequence>
<organism evidence="3">
    <name type="scientific">Bartonella sp. A554</name>
    <dbReference type="NCBI Taxonomy" id="1263600"/>
    <lineage>
        <taxon>Bacteria</taxon>
        <taxon>Pseudomonadati</taxon>
        <taxon>Pseudomonadota</taxon>
        <taxon>Alphaproteobacteria</taxon>
        <taxon>Hyphomicrobiales</taxon>
        <taxon>Bartonellaceae</taxon>
        <taxon>Bartonella</taxon>
    </lineage>
</organism>
<dbReference type="AlphaFoldDB" id="K9MYU4"/>
<evidence type="ECO:0000256" key="2">
    <source>
        <dbReference type="SAM" id="SignalP"/>
    </source>
</evidence>
<keyword evidence="2" id="KW-0732">Signal</keyword>
<proteinExistence type="predicted"/>